<feature type="compositionally biased region" description="Basic and acidic residues" evidence="1">
    <location>
        <begin position="160"/>
        <end position="191"/>
    </location>
</feature>
<organism evidence="2 3">
    <name type="scientific">Sphaerulina musiva (strain SO2202)</name>
    <name type="common">Poplar stem canker fungus</name>
    <name type="synonym">Septoria musiva</name>
    <dbReference type="NCBI Taxonomy" id="692275"/>
    <lineage>
        <taxon>Eukaryota</taxon>
        <taxon>Fungi</taxon>
        <taxon>Dikarya</taxon>
        <taxon>Ascomycota</taxon>
        <taxon>Pezizomycotina</taxon>
        <taxon>Dothideomycetes</taxon>
        <taxon>Dothideomycetidae</taxon>
        <taxon>Mycosphaerellales</taxon>
        <taxon>Mycosphaerellaceae</taxon>
        <taxon>Sphaerulina</taxon>
    </lineage>
</organism>
<feature type="compositionally biased region" description="Acidic residues" evidence="1">
    <location>
        <begin position="106"/>
        <end position="115"/>
    </location>
</feature>
<dbReference type="GeneID" id="27898585"/>
<keyword evidence="3" id="KW-1185">Reference proteome</keyword>
<dbReference type="HOGENOM" id="CLU_608552_0_0_1"/>
<reference evidence="2 3" key="1">
    <citation type="journal article" date="2012" name="PLoS Pathog.">
        <title>Diverse lifestyles and strategies of plant pathogenesis encoded in the genomes of eighteen Dothideomycetes fungi.</title>
        <authorList>
            <person name="Ohm R.A."/>
            <person name="Feau N."/>
            <person name="Henrissat B."/>
            <person name="Schoch C.L."/>
            <person name="Horwitz B.A."/>
            <person name="Barry K.W."/>
            <person name="Condon B.J."/>
            <person name="Copeland A.C."/>
            <person name="Dhillon B."/>
            <person name="Glaser F."/>
            <person name="Hesse C.N."/>
            <person name="Kosti I."/>
            <person name="LaButti K."/>
            <person name="Lindquist E.A."/>
            <person name="Lucas S."/>
            <person name="Salamov A.A."/>
            <person name="Bradshaw R.E."/>
            <person name="Ciuffetti L."/>
            <person name="Hamelin R.C."/>
            <person name="Kema G.H.J."/>
            <person name="Lawrence C."/>
            <person name="Scott J.A."/>
            <person name="Spatafora J.W."/>
            <person name="Turgeon B.G."/>
            <person name="de Wit P.J.G.M."/>
            <person name="Zhong S."/>
            <person name="Goodwin S.B."/>
            <person name="Grigoriev I.V."/>
        </authorList>
    </citation>
    <scope>NUCLEOTIDE SEQUENCE [LARGE SCALE GENOMIC DNA]</scope>
    <source>
        <strain evidence="2 3">SO2202</strain>
    </source>
</reference>
<dbReference type="AlphaFoldDB" id="M3D2I7"/>
<feature type="compositionally biased region" description="Basic and acidic residues" evidence="1">
    <location>
        <begin position="266"/>
        <end position="275"/>
    </location>
</feature>
<evidence type="ECO:0000313" key="3">
    <source>
        <dbReference type="Proteomes" id="UP000016931"/>
    </source>
</evidence>
<dbReference type="Proteomes" id="UP000016931">
    <property type="component" value="Unassembled WGS sequence"/>
</dbReference>
<proteinExistence type="predicted"/>
<feature type="compositionally biased region" description="Basic and acidic residues" evidence="1">
    <location>
        <begin position="68"/>
        <end position="105"/>
    </location>
</feature>
<evidence type="ECO:0000256" key="1">
    <source>
        <dbReference type="SAM" id="MobiDB-lite"/>
    </source>
</evidence>
<feature type="compositionally biased region" description="Low complexity" evidence="1">
    <location>
        <begin position="35"/>
        <end position="50"/>
    </location>
</feature>
<gene>
    <name evidence="2" type="ORF">SEPMUDRAFT_118652</name>
</gene>
<dbReference type="OrthoDB" id="3915580at2759"/>
<dbReference type="RefSeq" id="XP_016759478.1">
    <property type="nucleotide sequence ID" value="XM_016901448.1"/>
</dbReference>
<accession>M3D2I7</accession>
<feature type="region of interest" description="Disordered" evidence="1">
    <location>
        <begin position="1"/>
        <end position="303"/>
    </location>
</feature>
<feature type="compositionally biased region" description="Polar residues" evidence="1">
    <location>
        <begin position="192"/>
        <end position="212"/>
    </location>
</feature>
<dbReference type="eggNOG" id="ENOG502T0SF">
    <property type="taxonomic scope" value="Eukaryota"/>
</dbReference>
<protein>
    <submittedName>
        <fullName evidence="2">Uncharacterized protein</fullName>
    </submittedName>
</protein>
<dbReference type="STRING" id="692275.M3D2I7"/>
<name>M3D2I7_SPHMS</name>
<evidence type="ECO:0000313" key="2">
    <source>
        <dbReference type="EMBL" id="EMF11357.1"/>
    </source>
</evidence>
<sequence length="450" mass="50147">MDAEEQIMPSGEDTLEVNFHPTITPYNTFRSGPFADTDSSSNYSAATSDSEVPSSGNRLELHAASSTRTEHDSEDRAGDDYAHQRRAIEDFYDSTRSHIKEHAQNDSEDDADDELDGRSLVSMETPGVDDDLKLVSDVEDTIESGLPPRTRLATFGTDSLEGRASEESESDEARQRQRSENFESERYDAESNRNLASASSPSRASYDQTHLSPQEGLFTLPSITEESLRVYEEQAEGAFADENQACTNEQFPAYEDPPCSSSAELHGLEIDRRPSETQSAPAPVDRRGRRMTKAEDHPRHSSLTDFCRMKGRTRRQSFLSTKSSPARPAMTAISVRTADSLRVNTVYEHPKARYMPSPPSKRPVKTAQTFQSDLGLYQMIWEELPESSSGDSSSTMLEQRGARNALVMPKDQYTDQCIAPTSIMERIQSKLTAWTCEKELSSEIPEDGHG</sequence>
<dbReference type="EMBL" id="KB456266">
    <property type="protein sequence ID" value="EMF11357.1"/>
    <property type="molecule type" value="Genomic_DNA"/>
</dbReference>